<dbReference type="GO" id="GO:0004300">
    <property type="term" value="F:enoyl-CoA hydratase activity"/>
    <property type="evidence" value="ECO:0007669"/>
    <property type="project" value="UniProtKB-EC"/>
</dbReference>
<gene>
    <name evidence="2" type="ORF">I553_4960</name>
</gene>
<dbReference type="EC" id="4.2.1.17" evidence="2"/>
<dbReference type="AlphaFoldDB" id="X8AI37"/>
<name>X8AI37_MYCXE</name>
<feature type="compositionally biased region" description="Basic and acidic residues" evidence="1">
    <location>
        <begin position="59"/>
        <end position="74"/>
    </location>
</feature>
<dbReference type="PATRIC" id="fig|1299334.3.peg.6626"/>
<reference evidence="2" key="1">
    <citation type="submission" date="2014-01" db="EMBL/GenBank/DDBJ databases">
        <authorList>
            <person name="Brown-Elliot B."/>
            <person name="Wallace R."/>
            <person name="Lenaerts A."/>
            <person name="Ordway D."/>
            <person name="DeGroote M.A."/>
            <person name="Parker T."/>
            <person name="Sizemore C."/>
            <person name="Tallon L.J."/>
            <person name="Sadzewicz L.K."/>
            <person name="Sengamalay N."/>
            <person name="Fraser C.M."/>
            <person name="Hine E."/>
            <person name="Shefchek K.A."/>
            <person name="Das S.P."/>
            <person name="Tettelin H."/>
        </authorList>
    </citation>
    <scope>NUCLEOTIDE SEQUENCE [LARGE SCALE GENOMIC DNA]</scope>
    <source>
        <strain evidence="2">4042</strain>
    </source>
</reference>
<sequence length="74" mass="8427">MTETMAAQISRAPLSTLMATKTMLVRAWEQMGMRQHLQLSADLMSVMEHTSDAQALRADLQKNRRLPREQAARD</sequence>
<accession>X8AI37</accession>
<evidence type="ECO:0000256" key="1">
    <source>
        <dbReference type="SAM" id="MobiDB-lite"/>
    </source>
</evidence>
<evidence type="ECO:0000313" key="2">
    <source>
        <dbReference type="EMBL" id="EUA30703.1"/>
    </source>
</evidence>
<organism evidence="2">
    <name type="scientific">Mycobacterium xenopi 4042</name>
    <dbReference type="NCBI Taxonomy" id="1299334"/>
    <lineage>
        <taxon>Bacteria</taxon>
        <taxon>Bacillati</taxon>
        <taxon>Actinomycetota</taxon>
        <taxon>Actinomycetes</taxon>
        <taxon>Mycobacteriales</taxon>
        <taxon>Mycobacteriaceae</taxon>
        <taxon>Mycobacterium</taxon>
    </lineage>
</organism>
<proteinExistence type="predicted"/>
<comment type="caution">
    <text evidence="2">The sequence shown here is derived from an EMBL/GenBank/DDBJ whole genome shotgun (WGS) entry which is preliminary data.</text>
</comment>
<feature type="region of interest" description="Disordered" evidence="1">
    <location>
        <begin position="54"/>
        <end position="74"/>
    </location>
</feature>
<protein>
    <submittedName>
        <fullName evidence="2">Enoyl-CoA hydratase domain protein</fullName>
        <ecNumber evidence="2">4.2.1.17</ecNumber>
    </submittedName>
</protein>
<keyword evidence="2" id="KW-0456">Lyase</keyword>
<dbReference type="EMBL" id="JAOB01000060">
    <property type="protein sequence ID" value="EUA30703.1"/>
    <property type="molecule type" value="Genomic_DNA"/>
</dbReference>